<keyword evidence="2" id="KW-0175">Coiled coil</keyword>
<dbReference type="Proteomes" id="UP000676506">
    <property type="component" value="Chromosome 1"/>
</dbReference>
<dbReference type="Pfam" id="PF25954">
    <property type="entry name" value="Beta-barrel_RND_2"/>
    <property type="match status" value="1"/>
</dbReference>
<keyword evidence="7" id="KW-1185">Reference proteome</keyword>
<gene>
    <name evidence="6" type="ORF">J8C06_04075</name>
</gene>
<name>A0ABX8BDK6_9BACT</name>
<evidence type="ECO:0000313" key="7">
    <source>
        <dbReference type="Proteomes" id="UP000676506"/>
    </source>
</evidence>
<dbReference type="InterPro" id="IPR058792">
    <property type="entry name" value="Beta-barrel_RND_2"/>
</dbReference>
<dbReference type="NCBIfam" id="TIGR01730">
    <property type="entry name" value="RND_mfp"/>
    <property type="match status" value="1"/>
</dbReference>
<organism evidence="6 7">
    <name type="scientific">Chloracidobacterium validum</name>
    <dbReference type="NCBI Taxonomy" id="2821543"/>
    <lineage>
        <taxon>Bacteria</taxon>
        <taxon>Pseudomonadati</taxon>
        <taxon>Acidobacteriota</taxon>
        <taxon>Terriglobia</taxon>
        <taxon>Terriglobales</taxon>
        <taxon>Acidobacteriaceae</taxon>
        <taxon>Chloracidobacterium</taxon>
    </lineage>
</organism>
<dbReference type="SUPFAM" id="SSF111369">
    <property type="entry name" value="HlyD-like secretion proteins"/>
    <property type="match status" value="3"/>
</dbReference>
<feature type="domain" description="Multidrug resistance protein MdtA-like barrel-sandwich hybrid" evidence="3">
    <location>
        <begin position="75"/>
        <end position="254"/>
    </location>
</feature>
<evidence type="ECO:0000259" key="4">
    <source>
        <dbReference type="Pfam" id="PF25954"/>
    </source>
</evidence>
<dbReference type="InterPro" id="IPR058637">
    <property type="entry name" value="YknX-like_C"/>
</dbReference>
<evidence type="ECO:0000256" key="1">
    <source>
        <dbReference type="ARBA" id="ARBA00009477"/>
    </source>
</evidence>
<evidence type="ECO:0000256" key="2">
    <source>
        <dbReference type="SAM" id="Coils"/>
    </source>
</evidence>
<sequence>MTTKAWSVGRMVLGGWGLALLVAGAGGCSHKKETVSAAAPEATAPPAVVEVKTTPAVERLIRKSIETVGSLVPDEQVVVAGQVGGEIAELTVDVGSPVKAGQPIARISPKEYELKLQQAEAALAQARAMLGDAGRRDPIDIEAVPTVRQAKAALDDARAQMERTQRLVESGDVPRQRWDTVEASYRAAEARYQAARDEAVMRIGAVEQRQAEVRFARKKLEDSTVRAPISGFVSVRHKSRGDFINEQGGNRDIVTIVRLDPIRVQANVAEVGVSYVKAGMPVRFTTDAYPGRDFPARVARISPVLNQQARLLMVEATAPNPQGLLKPGMFARVYVDIASDVPAVFVPSGAVVSVAGVEKVFVFEGGKAVERRVRLGKRDGEAVEITEGLKPGEKVITTNLDRLTNDQPVNVS</sequence>
<dbReference type="EMBL" id="CP072648">
    <property type="protein sequence ID" value="QUW03620.1"/>
    <property type="molecule type" value="Genomic_DNA"/>
</dbReference>
<protein>
    <submittedName>
        <fullName evidence="6">Efflux RND transporter periplasmic adaptor subunit</fullName>
    </submittedName>
</protein>
<feature type="domain" description="CusB-like beta-barrel" evidence="4">
    <location>
        <begin position="264"/>
        <end position="335"/>
    </location>
</feature>
<dbReference type="Gene3D" id="2.40.50.100">
    <property type="match status" value="1"/>
</dbReference>
<dbReference type="Gene3D" id="1.10.287.470">
    <property type="entry name" value="Helix hairpin bin"/>
    <property type="match status" value="1"/>
</dbReference>
<reference evidence="6 7" key="1">
    <citation type="submission" date="2021-03" db="EMBL/GenBank/DDBJ databases">
        <title>Genomic and phenotypic characterization of Chloracidobacterium isolates provides evidence for multiple species.</title>
        <authorList>
            <person name="Saini M.K."/>
            <person name="Costas A.M.G."/>
            <person name="Tank M."/>
            <person name="Bryant D.A."/>
        </authorList>
    </citation>
    <scope>NUCLEOTIDE SEQUENCE [LARGE SCALE GENOMIC DNA]</scope>
    <source>
        <strain evidence="6 7">BV2-C</strain>
    </source>
</reference>
<feature type="domain" description="YknX-like C-terminal permuted SH3-like" evidence="5">
    <location>
        <begin position="345"/>
        <end position="411"/>
    </location>
</feature>
<evidence type="ECO:0000259" key="3">
    <source>
        <dbReference type="Pfam" id="PF25917"/>
    </source>
</evidence>
<evidence type="ECO:0000313" key="6">
    <source>
        <dbReference type="EMBL" id="QUW03620.1"/>
    </source>
</evidence>
<accession>A0ABX8BDK6</accession>
<dbReference type="Gene3D" id="2.40.420.20">
    <property type="match status" value="1"/>
</dbReference>
<dbReference type="Gene3D" id="2.40.30.170">
    <property type="match status" value="1"/>
</dbReference>
<dbReference type="InterPro" id="IPR058625">
    <property type="entry name" value="MdtA-like_BSH"/>
</dbReference>
<dbReference type="Pfam" id="PF25989">
    <property type="entry name" value="YknX_C"/>
    <property type="match status" value="1"/>
</dbReference>
<dbReference type="PROSITE" id="PS51257">
    <property type="entry name" value="PROKAR_LIPOPROTEIN"/>
    <property type="match status" value="1"/>
</dbReference>
<dbReference type="PANTHER" id="PTHR30469">
    <property type="entry name" value="MULTIDRUG RESISTANCE PROTEIN MDTA"/>
    <property type="match status" value="1"/>
</dbReference>
<dbReference type="RefSeq" id="WP_211429510.1">
    <property type="nucleotide sequence ID" value="NZ_CP072648.1"/>
</dbReference>
<dbReference type="Pfam" id="PF25917">
    <property type="entry name" value="BSH_RND"/>
    <property type="match status" value="1"/>
</dbReference>
<proteinExistence type="inferred from homology"/>
<feature type="coiled-coil region" evidence="2">
    <location>
        <begin position="116"/>
        <end position="167"/>
    </location>
</feature>
<evidence type="ECO:0000259" key="5">
    <source>
        <dbReference type="Pfam" id="PF25989"/>
    </source>
</evidence>
<dbReference type="InterPro" id="IPR006143">
    <property type="entry name" value="RND_pump_MFP"/>
</dbReference>
<comment type="similarity">
    <text evidence="1">Belongs to the membrane fusion protein (MFP) (TC 8.A.1) family.</text>
</comment>
<dbReference type="PANTHER" id="PTHR30469:SF15">
    <property type="entry name" value="HLYD FAMILY OF SECRETION PROTEINS"/>
    <property type="match status" value="1"/>
</dbReference>